<reference evidence="1" key="1">
    <citation type="journal article" date="2020" name="Stud. Mycol.">
        <title>101 Dothideomycetes genomes: a test case for predicting lifestyles and emergence of pathogens.</title>
        <authorList>
            <person name="Haridas S."/>
            <person name="Albert R."/>
            <person name="Binder M."/>
            <person name="Bloem J."/>
            <person name="Labutti K."/>
            <person name="Salamov A."/>
            <person name="Andreopoulos B."/>
            <person name="Baker S."/>
            <person name="Barry K."/>
            <person name="Bills G."/>
            <person name="Bluhm B."/>
            <person name="Cannon C."/>
            <person name="Castanera R."/>
            <person name="Culley D."/>
            <person name="Daum C."/>
            <person name="Ezra D."/>
            <person name="Gonzalez J."/>
            <person name="Henrissat B."/>
            <person name="Kuo A."/>
            <person name="Liang C."/>
            <person name="Lipzen A."/>
            <person name="Lutzoni F."/>
            <person name="Magnuson J."/>
            <person name="Mondo S."/>
            <person name="Nolan M."/>
            <person name="Ohm R."/>
            <person name="Pangilinan J."/>
            <person name="Park H.-J."/>
            <person name="Ramirez L."/>
            <person name="Alfaro M."/>
            <person name="Sun H."/>
            <person name="Tritt A."/>
            <person name="Yoshinaga Y."/>
            <person name="Zwiers L.-H."/>
            <person name="Turgeon B."/>
            <person name="Goodwin S."/>
            <person name="Spatafora J."/>
            <person name="Crous P."/>
            <person name="Grigoriev I."/>
        </authorList>
    </citation>
    <scope>NUCLEOTIDE SEQUENCE</scope>
    <source>
        <strain evidence="1">CBS 183.55</strain>
    </source>
</reference>
<keyword evidence="2" id="KW-1185">Reference proteome</keyword>
<protein>
    <submittedName>
        <fullName evidence="1">Uncharacterized protein</fullName>
    </submittedName>
</protein>
<dbReference type="Proteomes" id="UP000800082">
    <property type="component" value="Unassembled WGS sequence"/>
</dbReference>
<accession>A0A6A5RJV0</accession>
<dbReference type="OrthoDB" id="10250730at2759"/>
<organism evidence="1 2">
    <name type="scientific">Didymella exigua CBS 183.55</name>
    <dbReference type="NCBI Taxonomy" id="1150837"/>
    <lineage>
        <taxon>Eukaryota</taxon>
        <taxon>Fungi</taxon>
        <taxon>Dikarya</taxon>
        <taxon>Ascomycota</taxon>
        <taxon>Pezizomycotina</taxon>
        <taxon>Dothideomycetes</taxon>
        <taxon>Pleosporomycetidae</taxon>
        <taxon>Pleosporales</taxon>
        <taxon>Pleosporineae</taxon>
        <taxon>Didymellaceae</taxon>
        <taxon>Didymella</taxon>
    </lineage>
</organism>
<name>A0A6A5RJV0_9PLEO</name>
<sequence length="170" mass="19425">MDNISMSDSVATLDFSPSHICNCLGLLREVTFLLERSSPGKLGKRSLFDCNERLKYWRLYTSRPLRRTVIPSPRYTWHAIVHLSGLARITPKLFAFCHFGGSFRPSTAVELPQPVPIEYLDHQFPAHAHFGSSLKCTLLEQTQRRPEFHLSSGFPGFPASLSQHTWIEKR</sequence>
<dbReference type="RefSeq" id="XP_033447985.1">
    <property type="nucleotide sequence ID" value="XM_033587812.1"/>
</dbReference>
<dbReference type="GeneID" id="54345459"/>
<gene>
    <name evidence="1" type="ORF">M421DRAFT_174183</name>
</gene>
<proteinExistence type="predicted"/>
<dbReference type="AlphaFoldDB" id="A0A6A5RJV0"/>
<evidence type="ECO:0000313" key="1">
    <source>
        <dbReference type="EMBL" id="KAF1927733.1"/>
    </source>
</evidence>
<dbReference type="EMBL" id="ML978971">
    <property type="protein sequence ID" value="KAF1927733.1"/>
    <property type="molecule type" value="Genomic_DNA"/>
</dbReference>
<evidence type="ECO:0000313" key="2">
    <source>
        <dbReference type="Proteomes" id="UP000800082"/>
    </source>
</evidence>